<sequence length="138" mass="14791">LRGAQCRQPGAALRGRCQPARRLRRAGIRGEPARSARDTGAGPRRVRRRGGGLVAALQGRTERPGRVHRPLGRRARSGTRADGRRARHRPRGSARAGAGDGAGVAGEPADLPVRRRAGGIGQARAPRGLFRHCRWRAA</sequence>
<evidence type="ECO:0000313" key="2">
    <source>
        <dbReference type="EMBL" id="KIU01552.1"/>
    </source>
</evidence>
<feature type="non-terminal residue" evidence="2">
    <location>
        <position position="1"/>
    </location>
</feature>
<dbReference type="Proteomes" id="UP000032274">
    <property type="component" value="Unassembled WGS sequence"/>
</dbReference>
<dbReference type="AlphaFoldDB" id="A0AA40JQI7"/>
<reference evidence="2 3" key="1">
    <citation type="submission" date="2015-01" db="EMBL/GenBank/DDBJ databases">
        <title>Characterization of Swiss Staphylococcus aureus strains involved in food poisoning.</title>
        <authorList>
            <person name="Crovadore J."/>
            <person name="Chablais R."/>
            <person name="Tonacini J."/>
            <person name="Schnyder B."/>
            <person name="Lefort F."/>
        </authorList>
    </citation>
    <scope>NUCLEOTIDE SEQUENCE [LARGE SCALE GENOMIC DNA]</scope>
    <source>
        <strain evidence="2 3">SA-120</strain>
    </source>
</reference>
<proteinExistence type="predicted"/>
<comment type="caution">
    <text evidence="2">The sequence shown here is derived from an EMBL/GenBank/DDBJ whole genome shotgun (WGS) entry which is preliminary data.</text>
</comment>
<accession>A0AA40JQI7</accession>
<feature type="compositionally biased region" description="Basic residues" evidence="1">
    <location>
        <begin position="129"/>
        <end position="138"/>
    </location>
</feature>
<feature type="non-terminal residue" evidence="2">
    <location>
        <position position="138"/>
    </location>
</feature>
<gene>
    <name evidence="2" type="ORF">QU38_01040</name>
</gene>
<organism evidence="2 3">
    <name type="scientific">Staphylococcus aureus</name>
    <dbReference type="NCBI Taxonomy" id="1280"/>
    <lineage>
        <taxon>Bacteria</taxon>
        <taxon>Bacillati</taxon>
        <taxon>Bacillota</taxon>
        <taxon>Bacilli</taxon>
        <taxon>Bacillales</taxon>
        <taxon>Staphylococcaceae</taxon>
        <taxon>Staphylococcus</taxon>
    </lineage>
</organism>
<feature type="region of interest" description="Disordered" evidence="1">
    <location>
        <begin position="1"/>
        <end position="138"/>
    </location>
</feature>
<name>A0AA40JQI7_STAAU</name>
<protein>
    <submittedName>
        <fullName evidence="2">Uncharacterized protein</fullName>
    </submittedName>
</protein>
<dbReference type="EMBL" id="JXIG01000228">
    <property type="protein sequence ID" value="KIU01552.1"/>
    <property type="molecule type" value="Genomic_DNA"/>
</dbReference>
<feature type="compositionally biased region" description="Basic residues" evidence="1">
    <location>
        <begin position="66"/>
        <end position="77"/>
    </location>
</feature>
<evidence type="ECO:0000256" key="1">
    <source>
        <dbReference type="SAM" id="MobiDB-lite"/>
    </source>
</evidence>
<evidence type="ECO:0000313" key="3">
    <source>
        <dbReference type="Proteomes" id="UP000032274"/>
    </source>
</evidence>